<proteinExistence type="predicted"/>
<dbReference type="EnsemblProtists" id="EKX44493">
    <property type="protein sequence ID" value="EKX44493"/>
    <property type="gene ID" value="GUITHDRAFT_109613"/>
</dbReference>
<dbReference type="GeneID" id="17301221"/>
<dbReference type="EMBL" id="JH993004">
    <property type="protein sequence ID" value="EKX44493.1"/>
    <property type="molecule type" value="Genomic_DNA"/>
</dbReference>
<dbReference type="PaxDb" id="55529-EKX44493"/>
<dbReference type="HOGENOM" id="CLU_1800153_0_0_1"/>
<evidence type="ECO:0000313" key="1">
    <source>
        <dbReference type="EMBL" id="EKX44493.1"/>
    </source>
</evidence>
<keyword evidence="3" id="KW-1185">Reference proteome</keyword>
<gene>
    <name evidence="1" type="ORF">GUITHDRAFT_109613</name>
</gene>
<dbReference type="AlphaFoldDB" id="L1J7H3"/>
<reference evidence="3" key="2">
    <citation type="submission" date="2012-11" db="EMBL/GenBank/DDBJ databases">
        <authorList>
            <person name="Kuo A."/>
            <person name="Curtis B.A."/>
            <person name="Tanifuji G."/>
            <person name="Burki F."/>
            <person name="Gruber A."/>
            <person name="Irimia M."/>
            <person name="Maruyama S."/>
            <person name="Arias M.C."/>
            <person name="Ball S.G."/>
            <person name="Gile G.H."/>
            <person name="Hirakawa Y."/>
            <person name="Hopkins J.F."/>
            <person name="Rensing S.A."/>
            <person name="Schmutz J."/>
            <person name="Symeonidi A."/>
            <person name="Elias M."/>
            <person name="Eveleigh R.J."/>
            <person name="Herman E.K."/>
            <person name="Klute M.J."/>
            <person name="Nakayama T."/>
            <person name="Obornik M."/>
            <person name="Reyes-Prieto A."/>
            <person name="Armbrust E.V."/>
            <person name="Aves S.J."/>
            <person name="Beiko R.G."/>
            <person name="Coutinho P."/>
            <person name="Dacks J.B."/>
            <person name="Durnford D.G."/>
            <person name="Fast N.M."/>
            <person name="Green B.R."/>
            <person name="Grisdale C."/>
            <person name="Hempe F."/>
            <person name="Henrissat B."/>
            <person name="Hoppner M.P."/>
            <person name="Ishida K.-I."/>
            <person name="Kim E."/>
            <person name="Koreny L."/>
            <person name="Kroth P.G."/>
            <person name="Liu Y."/>
            <person name="Malik S.-B."/>
            <person name="Maier U.G."/>
            <person name="McRose D."/>
            <person name="Mock T."/>
            <person name="Neilson J.A."/>
            <person name="Onodera N.T."/>
            <person name="Poole A.M."/>
            <person name="Pritham E.J."/>
            <person name="Richards T.A."/>
            <person name="Rocap G."/>
            <person name="Roy S.W."/>
            <person name="Sarai C."/>
            <person name="Schaack S."/>
            <person name="Shirato S."/>
            <person name="Slamovits C.H."/>
            <person name="Spencer D.F."/>
            <person name="Suzuki S."/>
            <person name="Worden A.Z."/>
            <person name="Zauner S."/>
            <person name="Barry K."/>
            <person name="Bell C."/>
            <person name="Bharti A.K."/>
            <person name="Crow J.A."/>
            <person name="Grimwood J."/>
            <person name="Kramer R."/>
            <person name="Lindquist E."/>
            <person name="Lucas S."/>
            <person name="Salamov A."/>
            <person name="McFadden G.I."/>
            <person name="Lane C.E."/>
            <person name="Keeling P.J."/>
            <person name="Gray M.W."/>
            <person name="Grigoriev I.V."/>
            <person name="Archibald J.M."/>
        </authorList>
    </citation>
    <scope>NUCLEOTIDE SEQUENCE</scope>
    <source>
        <strain evidence="3">CCMP2712</strain>
    </source>
</reference>
<dbReference type="KEGG" id="gtt:GUITHDRAFT_109613"/>
<sequence>MLPSVVTWKLPRKLDNFVMQKSEEFVAVHEEVACNVGDGKLLTSMDEYDDDAMLLLSEFTTLSLADNDEKSMDGKQQSDSLEECKFNDQLDLRDGVYYKVDKGIVIPTDDQKAYRMELISTHEKFLNPCKKVKDKELHGTLVKR</sequence>
<reference evidence="2" key="3">
    <citation type="submission" date="2016-03" db="UniProtKB">
        <authorList>
            <consortium name="EnsemblProtists"/>
        </authorList>
    </citation>
    <scope>IDENTIFICATION</scope>
</reference>
<accession>L1J7H3</accession>
<reference evidence="1 3" key="1">
    <citation type="journal article" date="2012" name="Nature">
        <title>Algal genomes reveal evolutionary mosaicism and the fate of nucleomorphs.</title>
        <authorList>
            <consortium name="DOE Joint Genome Institute"/>
            <person name="Curtis B.A."/>
            <person name="Tanifuji G."/>
            <person name="Burki F."/>
            <person name="Gruber A."/>
            <person name="Irimia M."/>
            <person name="Maruyama S."/>
            <person name="Arias M.C."/>
            <person name="Ball S.G."/>
            <person name="Gile G.H."/>
            <person name="Hirakawa Y."/>
            <person name="Hopkins J.F."/>
            <person name="Kuo A."/>
            <person name="Rensing S.A."/>
            <person name="Schmutz J."/>
            <person name="Symeonidi A."/>
            <person name="Elias M."/>
            <person name="Eveleigh R.J."/>
            <person name="Herman E.K."/>
            <person name="Klute M.J."/>
            <person name="Nakayama T."/>
            <person name="Obornik M."/>
            <person name="Reyes-Prieto A."/>
            <person name="Armbrust E.V."/>
            <person name="Aves S.J."/>
            <person name="Beiko R.G."/>
            <person name="Coutinho P."/>
            <person name="Dacks J.B."/>
            <person name="Durnford D.G."/>
            <person name="Fast N.M."/>
            <person name="Green B.R."/>
            <person name="Grisdale C.J."/>
            <person name="Hempel F."/>
            <person name="Henrissat B."/>
            <person name="Hoppner M.P."/>
            <person name="Ishida K."/>
            <person name="Kim E."/>
            <person name="Koreny L."/>
            <person name="Kroth P.G."/>
            <person name="Liu Y."/>
            <person name="Malik S.B."/>
            <person name="Maier U.G."/>
            <person name="McRose D."/>
            <person name="Mock T."/>
            <person name="Neilson J.A."/>
            <person name="Onodera N.T."/>
            <person name="Poole A.M."/>
            <person name="Pritham E.J."/>
            <person name="Richards T.A."/>
            <person name="Rocap G."/>
            <person name="Roy S.W."/>
            <person name="Sarai C."/>
            <person name="Schaack S."/>
            <person name="Shirato S."/>
            <person name="Slamovits C.H."/>
            <person name="Spencer D.F."/>
            <person name="Suzuki S."/>
            <person name="Worden A.Z."/>
            <person name="Zauner S."/>
            <person name="Barry K."/>
            <person name="Bell C."/>
            <person name="Bharti A.K."/>
            <person name="Crow J.A."/>
            <person name="Grimwood J."/>
            <person name="Kramer R."/>
            <person name="Lindquist E."/>
            <person name="Lucas S."/>
            <person name="Salamov A."/>
            <person name="McFadden G.I."/>
            <person name="Lane C.E."/>
            <person name="Keeling P.J."/>
            <person name="Gray M.W."/>
            <person name="Grigoriev I.V."/>
            <person name="Archibald J.M."/>
        </authorList>
    </citation>
    <scope>NUCLEOTIDE SEQUENCE</scope>
    <source>
        <strain evidence="1 3">CCMP2712</strain>
    </source>
</reference>
<name>L1J7H3_GUITC</name>
<evidence type="ECO:0000313" key="2">
    <source>
        <dbReference type="EnsemblProtists" id="EKX44493"/>
    </source>
</evidence>
<evidence type="ECO:0000313" key="3">
    <source>
        <dbReference type="Proteomes" id="UP000011087"/>
    </source>
</evidence>
<dbReference type="RefSeq" id="XP_005831473.1">
    <property type="nucleotide sequence ID" value="XM_005831416.1"/>
</dbReference>
<dbReference type="Proteomes" id="UP000011087">
    <property type="component" value="Unassembled WGS sequence"/>
</dbReference>
<protein>
    <submittedName>
        <fullName evidence="1 2">Uncharacterized protein</fullName>
    </submittedName>
</protein>
<organism evidence="1">
    <name type="scientific">Guillardia theta (strain CCMP2712)</name>
    <name type="common">Cryptophyte</name>
    <dbReference type="NCBI Taxonomy" id="905079"/>
    <lineage>
        <taxon>Eukaryota</taxon>
        <taxon>Cryptophyceae</taxon>
        <taxon>Pyrenomonadales</taxon>
        <taxon>Geminigeraceae</taxon>
        <taxon>Guillardia</taxon>
    </lineage>
</organism>